<proteinExistence type="inferred from homology"/>
<evidence type="ECO:0000259" key="10">
    <source>
        <dbReference type="Pfam" id="PF12390"/>
    </source>
</evidence>
<evidence type="ECO:0000256" key="4">
    <source>
        <dbReference type="ARBA" id="ARBA00022898"/>
    </source>
</evidence>
<comment type="catalytic activity">
    <reaction evidence="8">
        <text>L-seryl-tRNA(Sec) + selenophosphate + H(+) = L-selenocysteinyl-tRNA(Sec) + phosphate</text>
        <dbReference type="Rhea" id="RHEA:22728"/>
        <dbReference type="Rhea" id="RHEA-COMP:9742"/>
        <dbReference type="Rhea" id="RHEA-COMP:9743"/>
        <dbReference type="ChEBI" id="CHEBI:15378"/>
        <dbReference type="ChEBI" id="CHEBI:16144"/>
        <dbReference type="ChEBI" id="CHEBI:43474"/>
        <dbReference type="ChEBI" id="CHEBI:78533"/>
        <dbReference type="ChEBI" id="CHEBI:78573"/>
        <dbReference type="EC" id="2.9.1.1"/>
    </reaction>
</comment>
<name>H5SJP8_9BACT</name>
<reference evidence="11" key="2">
    <citation type="journal article" date="2012" name="PLoS ONE">
        <title>A Deeply Branching Thermophilic Bacterium with an Ancient Acetyl-CoA Pathway Dominates a Subsurface Ecosystem.</title>
        <authorList>
            <person name="Takami H."/>
            <person name="Noguchi H."/>
            <person name="Takaki Y."/>
            <person name="Uchiyama I."/>
            <person name="Toyoda A."/>
            <person name="Nishi S."/>
            <person name="Chee G.-J."/>
            <person name="Arai W."/>
            <person name="Nunoura T."/>
            <person name="Itoh T."/>
            <person name="Hattori M."/>
            <person name="Takai K."/>
        </authorList>
    </citation>
    <scope>NUCLEOTIDE SEQUENCE</scope>
</reference>
<dbReference type="AlphaFoldDB" id="H5SJP8"/>
<dbReference type="NCBIfam" id="TIGR00474">
    <property type="entry name" value="selA"/>
    <property type="match status" value="1"/>
</dbReference>
<evidence type="ECO:0000256" key="3">
    <source>
        <dbReference type="ARBA" id="ARBA00022679"/>
    </source>
</evidence>
<feature type="domain" description="L-seryl-tRNA selenium transferase N-terminal" evidence="10">
    <location>
        <begin position="6"/>
        <end position="45"/>
    </location>
</feature>
<accession>H5SJP8</accession>
<sequence length="467" mass="51832">MAANPYRQLPAVHEVLNWPEVQTLLNAHAAELVTEVVRQEIAELRQRIRRGETPDWDAERQRLPQRIRQRLQQADRPWLRPVINATGILLHTNLGRAPLAESAVQAVCQAARGYVNLEMDLESGERSSRQDVVRRWLTRLLPAESATAVNNNAAATVLVLRALAQGREVIVSRGELVEIGGSFRLPEIMQASGAVLREVGTTNITRLSDYAQAITPATALILRVHRSNFVMRGHTSQPSLEDLVKLAHERELWLVDDIGSGALADYSRWGFRGEPSPAESLRLGADLVLFSGDKLLGGPQAGLIAGRRELIQRIEKDPLMRAFRLDKMTLAALEATLRLYLDPAQALHEVPILRLLSQSLEQLRRRARRIAAKLRSLPLLRQVQVREDRVAVGGGSLPEQTLPTIVIAVKPQACTDAELAQRLRTSEPPLVPRIQDGCVLLDLRSVFPEQDALLVKSVTDACTIAKN</sequence>
<comment type="function">
    <text evidence="8">Converts seryl-tRNA(Sec) to selenocysteinyl-tRNA(Sec) required for selenoprotein biosynthesis.</text>
</comment>
<keyword evidence="6 8" id="KW-0711">Selenium</keyword>
<evidence type="ECO:0000256" key="8">
    <source>
        <dbReference type="HAMAP-Rule" id="MF_00423"/>
    </source>
</evidence>
<gene>
    <name evidence="8" type="primary">selA</name>
    <name evidence="11" type="ORF">HGMM_F37F03C07</name>
</gene>
<keyword evidence="3 8" id="KW-0808">Transferase</keyword>
<dbReference type="InterPro" id="IPR018319">
    <property type="entry name" value="SelA-like"/>
</dbReference>
<dbReference type="GO" id="GO:0001514">
    <property type="term" value="P:selenocysteine incorporation"/>
    <property type="evidence" value="ECO:0007669"/>
    <property type="project" value="UniProtKB-UniRule"/>
</dbReference>
<evidence type="ECO:0000256" key="5">
    <source>
        <dbReference type="ARBA" id="ARBA00022917"/>
    </source>
</evidence>
<evidence type="ECO:0000256" key="2">
    <source>
        <dbReference type="ARBA" id="ARBA00022490"/>
    </source>
</evidence>
<keyword evidence="2 8" id="KW-0963">Cytoplasm</keyword>
<evidence type="ECO:0000256" key="6">
    <source>
        <dbReference type="ARBA" id="ARBA00023266"/>
    </source>
</evidence>
<dbReference type="GO" id="GO:0005737">
    <property type="term" value="C:cytoplasm"/>
    <property type="evidence" value="ECO:0007669"/>
    <property type="project" value="UniProtKB-SubCell"/>
</dbReference>
<dbReference type="EC" id="2.9.1.1" evidence="8"/>
<dbReference type="Pfam" id="PF12390">
    <property type="entry name" value="Se-cys_synth_N"/>
    <property type="match status" value="1"/>
</dbReference>
<dbReference type="UniPathway" id="UPA00906">
    <property type="reaction ID" value="UER00896"/>
</dbReference>
<dbReference type="EMBL" id="AP011746">
    <property type="protein sequence ID" value="BAL56384.1"/>
    <property type="molecule type" value="Genomic_DNA"/>
</dbReference>
<organism evidence="11">
    <name type="scientific">uncultured Planctomycetota bacterium</name>
    <dbReference type="NCBI Taxonomy" id="120965"/>
    <lineage>
        <taxon>Bacteria</taxon>
        <taxon>Pseudomonadati</taxon>
        <taxon>Planctomycetota</taxon>
        <taxon>environmental samples</taxon>
    </lineage>
</organism>
<reference evidence="11" key="1">
    <citation type="journal article" date="2005" name="Environ. Microbiol.">
        <title>Genetic and functional properties of uncultivated thermophilic crenarchaeotes from a subsurface gold mine as revealed by analysis of genome fragments.</title>
        <authorList>
            <person name="Nunoura T."/>
            <person name="Hirayama H."/>
            <person name="Takami H."/>
            <person name="Oida H."/>
            <person name="Nishi S."/>
            <person name="Shimamura S."/>
            <person name="Suzuki Y."/>
            <person name="Inagaki F."/>
            <person name="Takai K."/>
            <person name="Nealson K.H."/>
            <person name="Horikoshi K."/>
        </authorList>
    </citation>
    <scope>NUCLEOTIDE SEQUENCE</scope>
</reference>
<keyword evidence="4 8" id="KW-0663">Pyridoxal phosphate</keyword>
<evidence type="ECO:0000313" key="11">
    <source>
        <dbReference type="EMBL" id="BAL56384.1"/>
    </source>
</evidence>
<dbReference type="SUPFAM" id="SSF53383">
    <property type="entry name" value="PLP-dependent transferases"/>
    <property type="match status" value="1"/>
</dbReference>
<evidence type="ECO:0000256" key="1">
    <source>
        <dbReference type="ARBA" id="ARBA00001933"/>
    </source>
</evidence>
<dbReference type="InterPro" id="IPR015424">
    <property type="entry name" value="PyrdxlP-dep_Trfase"/>
</dbReference>
<evidence type="ECO:0000256" key="9">
    <source>
        <dbReference type="PIRSR" id="PIRSR618319-50"/>
    </source>
</evidence>
<dbReference type="PANTHER" id="PTHR32328:SF0">
    <property type="entry name" value="L-SERYL-TRNA(SEC) SELENIUM TRANSFERASE"/>
    <property type="match status" value="1"/>
</dbReference>
<dbReference type="InterPro" id="IPR025862">
    <property type="entry name" value="SelA_trans_N_dom"/>
</dbReference>
<keyword evidence="5 8" id="KW-0648">Protein biosynthesis</keyword>
<feature type="modified residue" description="N6-(pyridoxal phosphate)lysine" evidence="8 9">
    <location>
        <position position="294"/>
    </location>
</feature>
<dbReference type="HAMAP" id="MF_00423">
    <property type="entry name" value="SelA"/>
    <property type="match status" value="1"/>
</dbReference>
<dbReference type="Gene3D" id="3.90.1150.180">
    <property type="match status" value="1"/>
</dbReference>
<comment type="similarity">
    <text evidence="7 8">Belongs to the SelA family.</text>
</comment>
<dbReference type="Gene3D" id="3.40.640.10">
    <property type="entry name" value="Type I PLP-dependent aspartate aminotransferase-like (Major domain)"/>
    <property type="match status" value="1"/>
</dbReference>
<comment type="cofactor">
    <cofactor evidence="1 8 9">
        <name>pyridoxal 5'-phosphate</name>
        <dbReference type="ChEBI" id="CHEBI:597326"/>
    </cofactor>
</comment>
<dbReference type="PANTHER" id="PTHR32328">
    <property type="entry name" value="L-SERYL-TRNA(SEC) SELENIUM TRANSFERASE"/>
    <property type="match status" value="1"/>
</dbReference>
<dbReference type="GO" id="GO:0001717">
    <property type="term" value="P:conversion of seryl-tRNAsec to selenocys-tRNAsec"/>
    <property type="evidence" value="ECO:0007669"/>
    <property type="project" value="UniProtKB-UniRule"/>
</dbReference>
<evidence type="ECO:0000256" key="7">
    <source>
        <dbReference type="ARBA" id="ARBA00044507"/>
    </source>
</evidence>
<protein>
    <recommendedName>
        <fullName evidence="8">L-seryl-tRNA(Sec) selenium transferase</fullName>
        <ecNumber evidence="8">2.9.1.1</ecNumber>
    </recommendedName>
    <alternativeName>
        <fullName evidence="8">Selenocysteine synthase</fullName>
        <shortName evidence="8">Sec synthase</shortName>
    </alternativeName>
    <alternativeName>
        <fullName evidence="8">Selenocysteinyl-tRNA(Sec) synthase</fullName>
    </alternativeName>
</protein>
<dbReference type="InterPro" id="IPR004534">
    <property type="entry name" value="SelA_trans"/>
</dbReference>
<comment type="subcellular location">
    <subcellularLocation>
        <location evidence="8">Cytoplasm</location>
    </subcellularLocation>
</comment>
<comment type="pathway">
    <text evidence="8">Aminoacyl-tRNA biosynthesis; selenocysteinyl-tRNA(Sec) biosynthesis; selenocysteinyl-tRNA(Sec) from L-seryl-tRNA(Sec) (bacterial route): step 1/1.</text>
</comment>
<dbReference type="InterPro" id="IPR015421">
    <property type="entry name" value="PyrdxlP-dep_Trfase_major"/>
</dbReference>
<dbReference type="Pfam" id="PF03841">
    <property type="entry name" value="SelA"/>
    <property type="match status" value="1"/>
</dbReference>
<dbReference type="GO" id="GO:0004125">
    <property type="term" value="F:L-seryl-tRNA(Sec) selenium transferase activity"/>
    <property type="evidence" value="ECO:0007669"/>
    <property type="project" value="UniProtKB-UniRule"/>
</dbReference>